<comment type="subcellular location">
    <subcellularLocation>
        <location evidence="1">Membrane</location>
        <topology evidence="1">Multi-pass membrane protein</topology>
    </subcellularLocation>
</comment>
<proteinExistence type="predicted"/>
<dbReference type="Pfam" id="PF13564">
    <property type="entry name" value="DoxX_2"/>
    <property type="match status" value="1"/>
</dbReference>
<feature type="transmembrane region" description="Helical" evidence="5">
    <location>
        <begin position="93"/>
        <end position="112"/>
    </location>
</feature>
<protein>
    <submittedName>
        <fullName evidence="6">DoxX family protein</fullName>
    </submittedName>
</protein>
<name>A0A364K498_9BACL</name>
<keyword evidence="7" id="KW-1185">Reference proteome</keyword>
<keyword evidence="2 5" id="KW-0812">Transmembrane</keyword>
<evidence type="ECO:0000256" key="4">
    <source>
        <dbReference type="ARBA" id="ARBA00023136"/>
    </source>
</evidence>
<dbReference type="RefSeq" id="WP_113659186.1">
    <property type="nucleotide sequence ID" value="NZ_KZ845667.1"/>
</dbReference>
<feature type="transmembrane region" description="Helical" evidence="5">
    <location>
        <begin position="66"/>
        <end position="87"/>
    </location>
</feature>
<dbReference type="OrthoDB" id="2929366at2"/>
<dbReference type="AlphaFoldDB" id="A0A364K498"/>
<dbReference type="Proteomes" id="UP000251213">
    <property type="component" value="Unassembled WGS sequence"/>
</dbReference>
<evidence type="ECO:0000256" key="5">
    <source>
        <dbReference type="SAM" id="Phobius"/>
    </source>
</evidence>
<keyword evidence="3 5" id="KW-1133">Transmembrane helix</keyword>
<evidence type="ECO:0000313" key="6">
    <source>
        <dbReference type="EMBL" id="RAL24193.1"/>
    </source>
</evidence>
<dbReference type="EMBL" id="QJKK01000005">
    <property type="protein sequence ID" value="RAL24193.1"/>
    <property type="molecule type" value="Genomic_DNA"/>
</dbReference>
<organism evidence="6 7">
    <name type="scientific">Thermoflavimicrobium daqui</name>
    <dbReference type="NCBI Taxonomy" id="2137476"/>
    <lineage>
        <taxon>Bacteria</taxon>
        <taxon>Bacillati</taxon>
        <taxon>Bacillota</taxon>
        <taxon>Bacilli</taxon>
        <taxon>Bacillales</taxon>
        <taxon>Thermoactinomycetaceae</taxon>
        <taxon>Thermoflavimicrobium</taxon>
    </lineage>
</organism>
<evidence type="ECO:0000256" key="2">
    <source>
        <dbReference type="ARBA" id="ARBA00022692"/>
    </source>
</evidence>
<comment type="caution">
    <text evidence="6">The sequence shown here is derived from an EMBL/GenBank/DDBJ whole genome shotgun (WGS) entry which is preliminary data.</text>
</comment>
<sequence length="119" mass="13634">MKTFTLVIQILLAINFLSGGFVKLFRVPFQVEHWQAYQYPLWFMSVIGFIEIIGALGLVAGIWNRYIAISTCIILVFILIGAIYTHIFRANQAFVTIIPAMVCLILCIIVIIQKWRVEI</sequence>
<evidence type="ECO:0000256" key="3">
    <source>
        <dbReference type="ARBA" id="ARBA00022989"/>
    </source>
</evidence>
<dbReference type="GO" id="GO:0016020">
    <property type="term" value="C:membrane"/>
    <property type="evidence" value="ECO:0007669"/>
    <property type="project" value="UniProtKB-SubCell"/>
</dbReference>
<feature type="transmembrane region" description="Helical" evidence="5">
    <location>
        <begin position="39"/>
        <end position="59"/>
    </location>
</feature>
<reference evidence="6 7" key="2">
    <citation type="submission" date="2018-06" db="EMBL/GenBank/DDBJ databases">
        <authorList>
            <person name="Zhirakovskaya E."/>
        </authorList>
    </citation>
    <scope>NUCLEOTIDE SEQUENCE [LARGE SCALE GENOMIC DNA]</scope>
    <source>
        <strain evidence="6 7">FBKL4.011</strain>
    </source>
</reference>
<dbReference type="InterPro" id="IPR032808">
    <property type="entry name" value="DoxX"/>
</dbReference>
<evidence type="ECO:0000313" key="7">
    <source>
        <dbReference type="Proteomes" id="UP000251213"/>
    </source>
</evidence>
<gene>
    <name evidence="6" type="ORF">DL897_10955</name>
</gene>
<keyword evidence="4 5" id="KW-0472">Membrane</keyword>
<accession>A0A364K498</accession>
<reference evidence="6 7" key="1">
    <citation type="submission" date="2018-06" db="EMBL/GenBank/DDBJ databases">
        <title>Thermoflavimicrobium daqus sp. nov., a thermophilic microbe isolated from Moutai-flavour Daqu.</title>
        <authorList>
            <person name="Wang X."/>
            <person name="Zhou H."/>
        </authorList>
    </citation>
    <scope>NUCLEOTIDE SEQUENCE [LARGE SCALE GENOMIC DNA]</scope>
    <source>
        <strain evidence="6 7">FBKL4.011</strain>
    </source>
</reference>
<evidence type="ECO:0000256" key="1">
    <source>
        <dbReference type="ARBA" id="ARBA00004141"/>
    </source>
</evidence>